<reference evidence="8" key="2">
    <citation type="submission" date="2015-01" db="EMBL/GenBank/DDBJ databases">
        <title>Evolutionary Origins and Diversification of the Mycorrhizal Mutualists.</title>
        <authorList>
            <consortium name="DOE Joint Genome Institute"/>
            <consortium name="Mycorrhizal Genomics Consortium"/>
            <person name="Kohler A."/>
            <person name="Kuo A."/>
            <person name="Nagy L.G."/>
            <person name="Floudas D."/>
            <person name="Copeland A."/>
            <person name="Barry K.W."/>
            <person name="Cichocki N."/>
            <person name="Veneault-Fourrey C."/>
            <person name="LaButti K."/>
            <person name="Lindquist E.A."/>
            <person name="Lipzen A."/>
            <person name="Lundell T."/>
            <person name="Morin E."/>
            <person name="Murat C."/>
            <person name="Riley R."/>
            <person name="Ohm R."/>
            <person name="Sun H."/>
            <person name="Tunlid A."/>
            <person name="Henrissat B."/>
            <person name="Grigoriev I.V."/>
            <person name="Hibbett D.S."/>
            <person name="Martin F."/>
        </authorList>
    </citation>
    <scope>NUCLEOTIDE SEQUENCE [LARGE SCALE GENOMIC DNA]</scope>
    <source>
        <strain evidence="8">Zn</strain>
    </source>
</reference>
<dbReference type="Gene3D" id="1.20.1720.10">
    <property type="entry name" value="Multidrug resistance protein D"/>
    <property type="match status" value="1"/>
</dbReference>
<feature type="transmembrane region" description="Helical" evidence="5">
    <location>
        <begin position="162"/>
        <end position="180"/>
    </location>
</feature>
<evidence type="ECO:0000256" key="1">
    <source>
        <dbReference type="ARBA" id="ARBA00004141"/>
    </source>
</evidence>
<dbReference type="InterPro" id="IPR036259">
    <property type="entry name" value="MFS_trans_sf"/>
</dbReference>
<sequence>MLGGLVVKTLNNSSSIQLSSVNQERHNDFRPGTRLWLAFMTISVLGLMVALDGSSISVALPVITPSLNGTAIEAFWTGTSFLLCCTVFQPSFGSLSNIFGRRPLILTALIFFLVGAIVAGISTNFLHMLVGRSIQGIGGGGVIALSEIIVTDLVPLRLRGQYFGIVGSMASVGAVTGPLLGGGFSDKVSWRWIFYINFPFIGIGIILVILFLNLHFTPTSLKSKLQRIDYVGTFLFVGSSTSFLIPVTWGGVIYAWDSVQTLVPLLIGAVGFIVFILYEKHFATDPMIPMSIFKTQTAVVNYVGTFVHGLALWCCLYYLPLYFEAVKGYSPVIAGVALFPNVLSVVPGGITAGILITYFGYYRWALWSGWIFCTLGMGLLCLIESNTSIAGWIFLMISSGLGLGILFPSIVFAIQASATPSEVAMAVAMCSFFRSFGQAIGIAIGGSIFQNRMYANLLGYPALAPYADEYSKDAAALVEIIRSMPSGGDKNNLRNAYTDSLRIVWAMCCALAGATMVLSVLTKEYDLNPEVVQINQGFIEEKNSGSQEEEGVV</sequence>
<feature type="transmembrane region" description="Helical" evidence="5">
    <location>
        <begin position="192"/>
        <end position="212"/>
    </location>
</feature>
<keyword evidence="8" id="KW-1185">Reference proteome</keyword>
<comment type="subcellular location">
    <subcellularLocation>
        <location evidence="1">Membrane</location>
        <topology evidence="1">Multi-pass membrane protein</topology>
    </subcellularLocation>
</comment>
<dbReference type="Gene3D" id="1.20.1250.20">
    <property type="entry name" value="MFS general substrate transporter like domains"/>
    <property type="match status" value="1"/>
</dbReference>
<evidence type="ECO:0000256" key="3">
    <source>
        <dbReference type="ARBA" id="ARBA00022989"/>
    </source>
</evidence>
<dbReference type="GO" id="GO:0005886">
    <property type="term" value="C:plasma membrane"/>
    <property type="evidence" value="ECO:0007669"/>
    <property type="project" value="TreeGrafter"/>
</dbReference>
<feature type="transmembrane region" description="Helical" evidence="5">
    <location>
        <begin position="503"/>
        <end position="521"/>
    </location>
</feature>
<dbReference type="InterPro" id="IPR020846">
    <property type="entry name" value="MFS_dom"/>
</dbReference>
<evidence type="ECO:0000313" key="8">
    <source>
        <dbReference type="Proteomes" id="UP000054321"/>
    </source>
</evidence>
<dbReference type="PROSITE" id="PS50850">
    <property type="entry name" value="MFS"/>
    <property type="match status" value="1"/>
</dbReference>
<evidence type="ECO:0000313" key="7">
    <source>
        <dbReference type="EMBL" id="KIM99776.1"/>
    </source>
</evidence>
<evidence type="ECO:0000259" key="6">
    <source>
        <dbReference type="PROSITE" id="PS50850"/>
    </source>
</evidence>
<dbReference type="FunCoup" id="A0A0C3HBP4">
    <property type="interactions" value="43"/>
</dbReference>
<protein>
    <recommendedName>
        <fullName evidence="6">Major facilitator superfamily (MFS) profile domain-containing protein</fullName>
    </recommendedName>
</protein>
<feature type="transmembrane region" description="Helical" evidence="5">
    <location>
        <begin position="332"/>
        <end position="357"/>
    </location>
</feature>
<reference evidence="7 8" key="1">
    <citation type="submission" date="2014-04" db="EMBL/GenBank/DDBJ databases">
        <authorList>
            <consortium name="DOE Joint Genome Institute"/>
            <person name="Kuo A."/>
            <person name="Martino E."/>
            <person name="Perotto S."/>
            <person name="Kohler A."/>
            <person name="Nagy L.G."/>
            <person name="Floudas D."/>
            <person name="Copeland A."/>
            <person name="Barry K.W."/>
            <person name="Cichocki N."/>
            <person name="Veneault-Fourrey C."/>
            <person name="LaButti K."/>
            <person name="Lindquist E.A."/>
            <person name="Lipzen A."/>
            <person name="Lundell T."/>
            <person name="Morin E."/>
            <person name="Murat C."/>
            <person name="Sun H."/>
            <person name="Tunlid A."/>
            <person name="Henrissat B."/>
            <person name="Grigoriev I.V."/>
            <person name="Hibbett D.S."/>
            <person name="Martin F."/>
            <person name="Nordberg H.P."/>
            <person name="Cantor M.N."/>
            <person name="Hua S.X."/>
        </authorList>
    </citation>
    <scope>NUCLEOTIDE SEQUENCE [LARGE SCALE GENOMIC DNA]</scope>
    <source>
        <strain evidence="7 8">Zn</strain>
    </source>
</reference>
<gene>
    <name evidence="7" type="ORF">OIDMADRAFT_125578</name>
</gene>
<dbReference type="InParanoid" id="A0A0C3HBP4"/>
<dbReference type="SUPFAM" id="SSF103473">
    <property type="entry name" value="MFS general substrate transporter"/>
    <property type="match status" value="1"/>
</dbReference>
<keyword evidence="2 5" id="KW-0812">Transmembrane</keyword>
<proteinExistence type="predicted"/>
<dbReference type="GO" id="GO:0022857">
    <property type="term" value="F:transmembrane transporter activity"/>
    <property type="evidence" value="ECO:0007669"/>
    <property type="project" value="InterPro"/>
</dbReference>
<keyword evidence="3 5" id="KW-1133">Transmembrane helix</keyword>
<dbReference type="Proteomes" id="UP000054321">
    <property type="component" value="Unassembled WGS sequence"/>
</dbReference>
<evidence type="ECO:0000256" key="4">
    <source>
        <dbReference type="ARBA" id="ARBA00023136"/>
    </source>
</evidence>
<dbReference type="EMBL" id="KN832878">
    <property type="protein sequence ID" value="KIM99776.1"/>
    <property type="molecule type" value="Genomic_DNA"/>
</dbReference>
<dbReference type="HOGENOM" id="CLU_000960_22_0_1"/>
<feature type="transmembrane region" description="Helical" evidence="5">
    <location>
        <begin position="299"/>
        <end position="320"/>
    </location>
</feature>
<dbReference type="FunFam" id="1.20.1720.10:FF:000018">
    <property type="entry name" value="Putative MFS multidrug transporter"/>
    <property type="match status" value="1"/>
</dbReference>
<feature type="transmembrane region" description="Helical" evidence="5">
    <location>
        <begin position="364"/>
        <end position="383"/>
    </location>
</feature>
<feature type="transmembrane region" description="Helical" evidence="5">
    <location>
        <begin position="426"/>
        <end position="449"/>
    </location>
</feature>
<dbReference type="AlphaFoldDB" id="A0A0C3HBP4"/>
<name>A0A0C3HBP4_OIDMZ</name>
<dbReference type="PANTHER" id="PTHR23501:SF59">
    <property type="entry name" value="MAJOR FACILITATOR SUPERFAMILY (MFS) PROFILE DOMAIN-CONTAINING PROTEIN-RELATED"/>
    <property type="match status" value="1"/>
</dbReference>
<dbReference type="PANTHER" id="PTHR23501">
    <property type="entry name" value="MAJOR FACILITATOR SUPERFAMILY"/>
    <property type="match status" value="1"/>
</dbReference>
<dbReference type="PRINTS" id="PR01036">
    <property type="entry name" value="TCRTETB"/>
</dbReference>
<feature type="transmembrane region" description="Helical" evidence="5">
    <location>
        <begin position="262"/>
        <end position="278"/>
    </location>
</feature>
<feature type="transmembrane region" description="Helical" evidence="5">
    <location>
        <begin position="133"/>
        <end position="150"/>
    </location>
</feature>
<feature type="transmembrane region" description="Helical" evidence="5">
    <location>
        <begin position="35"/>
        <end position="62"/>
    </location>
</feature>
<feature type="transmembrane region" description="Helical" evidence="5">
    <location>
        <begin position="74"/>
        <end position="92"/>
    </location>
</feature>
<feature type="transmembrane region" description="Helical" evidence="5">
    <location>
        <begin position="389"/>
        <end position="414"/>
    </location>
</feature>
<accession>A0A0C3HBP4</accession>
<feature type="transmembrane region" description="Helical" evidence="5">
    <location>
        <begin position="233"/>
        <end position="256"/>
    </location>
</feature>
<dbReference type="InterPro" id="IPR011701">
    <property type="entry name" value="MFS"/>
</dbReference>
<evidence type="ECO:0000256" key="2">
    <source>
        <dbReference type="ARBA" id="ARBA00022692"/>
    </source>
</evidence>
<organism evidence="7 8">
    <name type="scientific">Oidiodendron maius (strain Zn)</name>
    <dbReference type="NCBI Taxonomy" id="913774"/>
    <lineage>
        <taxon>Eukaryota</taxon>
        <taxon>Fungi</taxon>
        <taxon>Dikarya</taxon>
        <taxon>Ascomycota</taxon>
        <taxon>Pezizomycotina</taxon>
        <taxon>Leotiomycetes</taxon>
        <taxon>Leotiomycetes incertae sedis</taxon>
        <taxon>Myxotrichaceae</taxon>
        <taxon>Oidiodendron</taxon>
    </lineage>
</organism>
<feature type="transmembrane region" description="Helical" evidence="5">
    <location>
        <begin position="104"/>
        <end position="127"/>
    </location>
</feature>
<keyword evidence="4 5" id="KW-0472">Membrane</keyword>
<dbReference type="OrthoDB" id="3431785at2759"/>
<dbReference type="FunFam" id="1.20.1250.20:FF:000786">
    <property type="entry name" value="MFS multidrug transporter, putative"/>
    <property type="match status" value="1"/>
</dbReference>
<evidence type="ECO:0000256" key="5">
    <source>
        <dbReference type="SAM" id="Phobius"/>
    </source>
</evidence>
<feature type="domain" description="Major facilitator superfamily (MFS) profile" evidence="6">
    <location>
        <begin position="38"/>
        <end position="526"/>
    </location>
</feature>
<dbReference type="Pfam" id="PF07690">
    <property type="entry name" value="MFS_1"/>
    <property type="match status" value="1"/>
</dbReference>